<dbReference type="CDD" id="cd02440">
    <property type="entry name" value="AdoMet_MTases"/>
    <property type="match status" value="1"/>
</dbReference>
<proteinExistence type="predicted"/>
<dbReference type="Proteomes" id="UP001464555">
    <property type="component" value="Unassembled WGS sequence"/>
</dbReference>
<evidence type="ECO:0000259" key="1">
    <source>
        <dbReference type="Pfam" id="PF08241"/>
    </source>
</evidence>
<keyword evidence="3" id="KW-1185">Reference proteome</keyword>
<protein>
    <submittedName>
        <fullName evidence="2">Class I SAM-dependent methyltransferase</fullName>
        <ecNumber evidence="2">2.1.1.-</ecNumber>
    </submittedName>
</protein>
<keyword evidence="2" id="KW-0808">Transferase</keyword>
<dbReference type="Gene3D" id="3.40.50.150">
    <property type="entry name" value="Vaccinia Virus protein VP39"/>
    <property type="match status" value="1"/>
</dbReference>
<keyword evidence="2" id="KW-0489">Methyltransferase</keyword>
<dbReference type="EC" id="2.1.1.-" evidence="2"/>
<comment type="caution">
    <text evidence="2">The sequence shown here is derived from an EMBL/GenBank/DDBJ whole genome shotgun (WGS) entry which is preliminary data.</text>
</comment>
<dbReference type="SUPFAM" id="SSF53335">
    <property type="entry name" value="S-adenosyl-L-methionine-dependent methyltransferases"/>
    <property type="match status" value="1"/>
</dbReference>
<dbReference type="InterPro" id="IPR029063">
    <property type="entry name" value="SAM-dependent_MTases_sf"/>
</dbReference>
<evidence type="ECO:0000313" key="3">
    <source>
        <dbReference type="Proteomes" id="UP001464555"/>
    </source>
</evidence>
<dbReference type="PANTHER" id="PTHR42912">
    <property type="entry name" value="METHYLTRANSFERASE"/>
    <property type="match status" value="1"/>
</dbReference>
<accession>A0ABU9HZN8</accession>
<reference evidence="2 3" key="1">
    <citation type="submission" date="2024-04" db="EMBL/GenBank/DDBJ databases">
        <title>Flavobacterium sp. DGU11 16S ribosomal RNA gene Genome sequencing and assembly.</title>
        <authorList>
            <person name="Park S."/>
        </authorList>
    </citation>
    <scope>NUCLEOTIDE SEQUENCE [LARGE SCALE GENOMIC DNA]</scope>
    <source>
        <strain evidence="2 3">DGU11</strain>
    </source>
</reference>
<gene>
    <name evidence="2" type="ORF">AAEO56_13835</name>
</gene>
<organism evidence="2 3">
    <name type="scientific">Flavobacterium arundinis</name>
    <dbReference type="NCBI Taxonomy" id="3139143"/>
    <lineage>
        <taxon>Bacteria</taxon>
        <taxon>Pseudomonadati</taxon>
        <taxon>Bacteroidota</taxon>
        <taxon>Flavobacteriia</taxon>
        <taxon>Flavobacteriales</taxon>
        <taxon>Flavobacteriaceae</taxon>
        <taxon>Flavobacterium</taxon>
    </lineage>
</organism>
<dbReference type="RefSeq" id="WP_341697665.1">
    <property type="nucleotide sequence ID" value="NZ_JBBYHR010000008.1"/>
</dbReference>
<dbReference type="InterPro" id="IPR013216">
    <property type="entry name" value="Methyltransf_11"/>
</dbReference>
<feature type="domain" description="Methyltransferase type 11" evidence="1">
    <location>
        <begin position="48"/>
        <end position="135"/>
    </location>
</feature>
<name>A0ABU9HZN8_9FLAO</name>
<dbReference type="GO" id="GO:0008168">
    <property type="term" value="F:methyltransferase activity"/>
    <property type="evidence" value="ECO:0007669"/>
    <property type="project" value="UniProtKB-KW"/>
</dbReference>
<dbReference type="EMBL" id="JBBYHR010000008">
    <property type="protein sequence ID" value="MEL1245352.1"/>
    <property type="molecule type" value="Genomic_DNA"/>
</dbReference>
<sequence>MNPIVNYYDDLATNYDENRFGNSYGQFIDRQERQILNRLLKDNEERILDMACGSGRLLNYATCGVDASNEMVQVTKKKFPAKEILLSDAENLPFPEQSVDTIISFHFFMHLDTEKIQTILKECHRVLKSGGRIIFDIPSKKRRQMLKYKTSGWHGATSFTLAELERMNAGLYVQRRSYGIMVFPIHRFPAGIRKLLGKLDSFIANWFLKEYSSYLVVECVKK</sequence>
<evidence type="ECO:0000313" key="2">
    <source>
        <dbReference type="EMBL" id="MEL1245352.1"/>
    </source>
</evidence>
<dbReference type="Pfam" id="PF08241">
    <property type="entry name" value="Methyltransf_11"/>
    <property type="match status" value="1"/>
</dbReference>
<dbReference type="InterPro" id="IPR050508">
    <property type="entry name" value="Methyltransf_Superfamily"/>
</dbReference>
<dbReference type="GO" id="GO:0032259">
    <property type="term" value="P:methylation"/>
    <property type="evidence" value="ECO:0007669"/>
    <property type="project" value="UniProtKB-KW"/>
</dbReference>